<dbReference type="Proteomes" id="UP001156870">
    <property type="component" value="Unassembled WGS sequence"/>
</dbReference>
<feature type="compositionally biased region" description="Basic residues" evidence="1">
    <location>
        <begin position="30"/>
        <end position="42"/>
    </location>
</feature>
<protein>
    <submittedName>
        <fullName evidence="2">Uncharacterized protein</fullName>
    </submittedName>
</protein>
<name>A0AA37T7A0_9GAMM</name>
<proteinExistence type="predicted"/>
<feature type="compositionally biased region" description="Polar residues" evidence="1">
    <location>
        <begin position="1"/>
        <end position="10"/>
    </location>
</feature>
<gene>
    <name evidence="2" type="ORF">GCM10007877_03990</name>
</gene>
<evidence type="ECO:0000313" key="3">
    <source>
        <dbReference type="Proteomes" id="UP001156870"/>
    </source>
</evidence>
<accession>A0AA37T7A0</accession>
<keyword evidence="3" id="KW-1185">Reference proteome</keyword>
<feature type="region of interest" description="Disordered" evidence="1">
    <location>
        <begin position="1"/>
        <end position="76"/>
    </location>
</feature>
<dbReference type="EMBL" id="BSPD01000017">
    <property type="protein sequence ID" value="GLS24685.1"/>
    <property type="molecule type" value="Genomic_DNA"/>
</dbReference>
<feature type="compositionally biased region" description="Low complexity" evidence="1">
    <location>
        <begin position="147"/>
        <end position="156"/>
    </location>
</feature>
<dbReference type="Gene3D" id="1.10.472.10">
    <property type="entry name" value="Cyclin-like"/>
    <property type="match status" value="1"/>
</dbReference>
<feature type="region of interest" description="Disordered" evidence="1">
    <location>
        <begin position="131"/>
        <end position="162"/>
    </location>
</feature>
<evidence type="ECO:0000256" key="1">
    <source>
        <dbReference type="SAM" id="MobiDB-lite"/>
    </source>
</evidence>
<feature type="compositionally biased region" description="Basic residues" evidence="1">
    <location>
        <begin position="50"/>
        <end position="63"/>
    </location>
</feature>
<dbReference type="RefSeq" id="WP_232593678.1">
    <property type="nucleotide sequence ID" value="NZ_BSPD01000017.1"/>
</dbReference>
<reference evidence="2 3" key="1">
    <citation type="journal article" date="2014" name="Int. J. Syst. Evol. Microbiol.">
        <title>Complete genome sequence of Corynebacterium casei LMG S-19264T (=DSM 44701T), isolated from a smear-ripened cheese.</title>
        <authorList>
            <consortium name="US DOE Joint Genome Institute (JGI-PGF)"/>
            <person name="Walter F."/>
            <person name="Albersmeier A."/>
            <person name="Kalinowski J."/>
            <person name="Ruckert C."/>
        </authorList>
    </citation>
    <scope>NUCLEOTIDE SEQUENCE [LARGE SCALE GENOMIC DNA]</scope>
    <source>
        <strain evidence="2 3">NBRC 110095</strain>
    </source>
</reference>
<sequence>MTNTPVNGFSPNRGVGQTRDATQGNEGGARHGRFRTFKALKQRLKDALHRSRPARKHKKHHAGVQKQPISIGPTQHFNHTTTAYAHFNRSSSESSRHLSNSAPNNVDVDVDVDSLLKSSSQSLSNFFKDSFEAKNNKPSPEPLNRASSNDSSNDSSPLPDFIQGILHNANESTDSDPKKVNRRELAKTIIDNMQKHIAVGKDKMCFIDLDDAGQYLEKLANAVDTWFNTYSDEKPANDGDAAMVLASHFLSNYILRDENRTLDKGTIAAAMLMAVKVNQDVPITNKYWSDITGIDEDKLPEIERGFASGSEFDFYVSQDTIKKLFKELKIKDDTLWNALAESESTEGNHRHHSDVT</sequence>
<comment type="caution">
    <text evidence="2">The sequence shown here is derived from an EMBL/GenBank/DDBJ whole genome shotgun (WGS) entry which is preliminary data.</text>
</comment>
<evidence type="ECO:0000313" key="2">
    <source>
        <dbReference type="EMBL" id="GLS24685.1"/>
    </source>
</evidence>
<organism evidence="2 3">
    <name type="scientific">Marinibactrum halimedae</name>
    <dbReference type="NCBI Taxonomy" id="1444977"/>
    <lineage>
        <taxon>Bacteria</taxon>
        <taxon>Pseudomonadati</taxon>
        <taxon>Pseudomonadota</taxon>
        <taxon>Gammaproteobacteria</taxon>
        <taxon>Cellvibrionales</taxon>
        <taxon>Cellvibrionaceae</taxon>
        <taxon>Marinibactrum</taxon>
    </lineage>
</organism>
<dbReference type="AlphaFoldDB" id="A0AA37T7A0"/>